<name>A0A6A6RK98_9PLEO</name>
<accession>A0A6A6RK98</accession>
<organism evidence="1 2">
    <name type="scientific">Massarina eburnea CBS 473.64</name>
    <dbReference type="NCBI Taxonomy" id="1395130"/>
    <lineage>
        <taxon>Eukaryota</taxon>
        <taxon>Fungi</taxon>
        <taxon>Dikarya</taxon>
        <taxon>Ascomycota</taxon>
        <taxon>Pezizomycotina</taxon>
        <taxon>Dothideomycetes</taxon>
        <taxon>Pleosporomycetidae</taxon>
        <taxon>Pleosporales</taxon>
        <taxon>Massarineae</taxon>
        <taxon>Massarinaceae</taxon>
        <taxon>Massarina</taxon>
    </lineage>
</organism>
<gene>
    <name evidence="1" type="ORF">P280DRAFT_484388</name>
</gene>
<sequence length="301" mass="33468">MSDFTPVKSKSTMKKEKKVNVAVSATANVPEGNAVLCELTPYQRFYLLAGPTIDVRVGNLTIRGDVPQRMLMATSTLANAYFRANPMSKVWTLPAFTVKPNAIKIVLKGTTSPQFVGATLRQVPIGCGFVDHVDVYAAGLFLGMEEHVQHIKTRLNWDITTYNFDIPCDVLVAIASSLPPSNAVYQHAARRLAFFKFRNVFPAGKELNTMCDPEYLDEFFIEYPEFANVVQGHFDEHVAEVAGKMAFRAAFHPRQDSLTHEAIQQADNERVKLNALRGKLREGGILVLSAEEVELRAKHGL</sequence>
<evidence type="ECO:0000313" key="2">
    <source>
        <dbReference type="Proteomes" id="UP000799753"/>
    </source>
</evidence>
<dbReference type="OrthoDB" id="3774342at2759"/>
<protein>
    <submittedName>
        <fullName evidence="1">Uncharacterized protein</fullName>
    </submittedName>
</protein>
<evidence type="ECO:0000313" key="1">
    <source>
        <dbReference type="EMBL" id="KAF2635722.1"/>
    </source>
</evidence>
<reference evidence="1" key="1">
    <citation type="journal article" date="2020" name="Stud. Mycol.">
        <title>101 Dothideomycetes genomes: a test case for predicting lifestyles and emergence of pathogens.</title>
        <authorList>
            <person name="Haridas S."/>
            <person name="Albert R."/>
            <person name="Binder M."/>
            <person name="Bloem J."/>
            <person name="Labutti K."/>
            <person name="Salamov A."/>
            <person name="Andreopoulos B."/>
            <person name="Baker S."/>
            <person name="Barry K."/>
            <person name="Bills G."/>
            <person name="Bluhm B."/>
            <person name="Cannon C."/>
            <person name="Castanera R."/>
            <person name="Culley D."/>
            <person name="Daum C."/>
            <person name="Ezra D."/>
            <person name="Gonzalez J."/>
            <person name="Henrissat B."/>
            <person name="Kuo A."/>
            <person name="Liang C."/>
            <person name="Lipzen A."/>
            <person name="Lutzoni F."/>
            <person name="Magnuson J."/>
            <person name="Mondo S."/>
            <person name="Nolan M."/>
            <person name="Ohm R."/>
            <person name="Pangilinan J."/>
            <person name="Park H.-J."/>
            <person name="Ramirez L."/>
            <person name="Alfaro M."/>
            <person name="Sun H."/>
            <person name="Tritt A."/>
            <person name="Yoshinaga Y."/>
            <person name="Zwiers L.-H."/>
            <person name="Turgeon B."/>
            <person name="Goodwin S."/>
            <person name="Spatafora J."/>
            <person name="Crous P."/>
            <person name="Grigoriev I."/>
        </authorList>
    </citation>
    <scope>NUCLEOTIDE SEQUENCE</scope>
    <source>
        <strain evidence="1">CBS 473.64</strain>
    </source>
</reference>
<proteinExistence type="predicted"/>
<dbReference type="AlphaFoldDB" id="A0A6A6RK98"/>
<keyword evidence="2" id="KW-1185">Reference proteome</keyword>
<dbReference type="Proteomes" id="UP000799753">
    <property type="component" value="Unassembled WGS sequence"/>
</dbReference>
<dbReference type="EMBL" id="MU006804">
    <property type="protein sequence ID" value="KAF2635722.1"/>
    <property type="molecule type" value="Genomic_DNA"/>
</dbReference>